<evidence type="ECO:0000313" key="10">
    <source>
        <dbReference type="Proteomes" id="UP000783742"/>
    </source>
</evidence>
<evidence type="ECO:0000256" key="6">
    <source>
        <dbReference type="ARBA" id="ARBA00023136"/>
    </source>
</evidence>
<evidence type="ECO:0000313" key="9">
    <source>
        <dbReference type="EMBL" id="MBU5668797.1"/>
    </source>
</evidence>
<evidence type="ECO:0000256" key="1">
    <source>
        <dbReference type="ARBA" id="ARBA00004651"/>
    </source>
</evidence>
<feature type="transmembrane region" description="Helical" evidence="7">
    <location>
        <begin position="243"/>
        <end position="260"/>
    </location>
</feature>
<dbReference type="PROSITE" id="PS50928">
    <property type="entry name" value="ABC_TM1"/>
    <property type="match status" value="1"/>
</dbReference>
<dbReference type="Pfam" id="PF00528">
    <property type="entry name" value="BPD_transp_1"/>
    <property type="match status" value="1"/>
</dbReference>
<comment type="similarity">
    <text evidence="7">Belongs to the binding-protein-dependent transport system permease family.</text>
</comment>
<feature type="transmembrane region" description="Helical" evidence="7">
    <location>
        <begin position="75"/>
        <end position="103"/>
    </location>
</feature>
<dbReference type="CDD" id="cd06261">
    <property type="entry name" value="TM_PBP2"/>
    <property type="match status" value="1"/>
</dbReference>
<feature type="transmembrane region" description="Helical" evidence="7">
    <location>
        <begin position="115"/>
        <end position="137"/>
    </location>
</feature>
<comment type="caution">
    <text evidence="9">The sequence shown here is derived from an EMBL/GenBank/DDBJ whole genome shotgun (WGS) entry which is preliminary data.</text>
</comment>
<evidence type="ECO:0000256" key="3">
    <source>
        <dbReference type="ARBA" id="ARBA00022475"/>
    </source>
</evidence>
<name>A0ABS6FF46_9FIRM</name>
<sequence>MEKVKRIDEVFENEPNFRLIQTLITIIVIGSLVWSSSVIDFSNYTGNGGEVVYSIIKGILTPDTNLLFDFSRGGLWYLIFETICIAFIGTLIGAIVSLPLAFLSSDNIVPRPVAILFQFLILVIRTVPAIVYGLMFIRVTGPGPFAGVMTMTFTSVGMMTKLFQETISNIDTNILEAFESLGIETFGKIRYGIIPQLSASFISTIIYRFDMNMRDATTLGLVGAGGVGAPLMMAINAYRWNEVGAILISLMVVVLIVEYLSTKLRKKLAYGN</sequence>
<dbReference type="InterPro" id="IPR000515">
    <property type="entry name" value="MetI-like"/>
</dbReference>
<keyword evidence="10" id="KW-1185">Reference proteome</keyword>
<evidence type="ECO:0000256" key="5">
    <source>
        <dbReference type="ARBA" id="ARBA00022989"/>
    </source>
</evidence>
<dbReference type="PANTHER" id="PTHR30043">
    <property type="entry name" value="PHOSPHONATES TRANSPORT SYSTEM PERMEASE PROTEIN"/>
    <property type="match status" value="1"/>
</dbReference>
<dbReference type="InterPro" id="IPR005769">
    <property type="entry name" value="PhnE/PtxC"/>
</dbReference>
<dbReference type="EMBL" id="JAHLQO010000002">
    <property type="protein sequence ID" value="MBU5668797.1"/>
    <property type="molecule type" value="Genomic_DNA"/>
</dbReference>
<evidence type="ECO:0000256" key="2">
    <source>
        <dbReference type="ARBA" id="ARBA00022448"/>
    </source>
</evidence>
<dbReference type="RefSeq" id="WP_216548642.1">
    <property type="nucleotide sequence ID" value="NZ_JAHLQO010000002.1"/>
</dbReference>
<keyword evidence="5 7" id="KW-1133">Transmembrane helix</keyword>
<keyword evidence="4 7" id="KW-0812">Transmembrane</keyword>
<feature type="transmembrane region" description="Helical" evidence="7">
    <location>
        <begin position="143"/>
        <end position="163"/>
    </location>
</feature>
<evidence type="ECO:0000259" key="8">
    <source>
        <dbReference type="PROSITE" id="PS50928"/>
    </source>
</evidence>
<dbReference type="PANTHER" id="PTHR30043:SF1">
    <property type="entry name" value="ABC TRANSPORT SYSTEM PERMEASE PROTEIN P69"/>
    <property type="match status" value="1"/>
</dbReference>
<keyword evidence="2 7" id="KW-0813">Transport</keyword>
<keyword evidence="6 7" id="KW-0472">Membrane</keyword>
<evidence type="ECO:0000256" key="7">
    <source>
        <dbReference type="RuleBase" id="RU363032"/>
    </source>
</evidence>
<organism evidence="9 10">
    <name type="scientific">Peptoniphilus ovalis</name>
    <dbReference type="NCBI Taxonomy" id="2841503"/>
    <lineage>
        <taxon>Bacteria</taxon>
        <taxon>Bacillati</taxon>
        <taxon>Bacillota</taxon>
        <taxon>Tissierellia</taxon>
        <taxon>Tissierellales</taxon>
        <taxon>Peptoniphilaceae</taxon>
        <taxon>Peptoniphilus</taxon>
    </lineage>
</organism>
<reference evidence="9 10" key="1">
    <citation type="submission" date="2021-06" db="EMBL/GenBank/DDBJ databases">
        <authorList>
            <person name="Sun Q."/>
            <person name="Li D."/>
        </authorList>
    </citation>
    <scope>NUCLEOTIDE SEQUENCE [LARGE SCALE GENOMIC DNA]</scope>
    <source>
        <strain evidence="9 10">MSJ-1</strain>
    </source>
</reference>
<keyword evidence="3" id="KW-1003">Cell membrane</keyword>
<evidence type="ECO:0000256" key="4">
    <source>
        <dbReference type="ARBA" id="ARBA00022692"/>
    </source>
</evidence>
<dbReference type="Proteomes" id="UP000783742">
    <property type="component" value="Unassembled WGS sequence"/>
</dbReference>
<feature type="transmembrane region" description="Helical" evidence="7">
    <location>
        <begin position="216"/>
        <end position="237"/>
    </location>
</feature>
<accession>A0ABS6FF46</accession>
<comment type="subcellular location">
    <subcellularLocation>
        <location evidence="1 7">Cell membrane</location>
        <topology evidence="1 7">Multi-pass membrane protein</topology>
    </subcellularLocation>
</comment>
<dbReference type="NCBIfam" id="TIGR01097">
    <property type="entry name" value="PhnE"/>
    <property type="match status" value="1"/>
</dbReference>
<feature type="transmembrane region" description="Helical" evidence="7">
    <location>
        <begin position="20"/>
        <end position="39"/>
    </location>
</feature>
<gene>
    <name evidence="9" type="primary">phnE</name>
    <name evidence="9" type="ORF">KQI68_02975</name>
</gene>
<proteinExistence type="inferred from homology"/>
<feature type="domain" description="ABC transmembrane type-1" evidence="8">
    <location>
        <begin position="79"/>
        <end position="261"/>
    </location>
</feature>
<protein>
    <submittedName>
        <fullName evidence="9">Phosphonate ABC transporter, permease protein PhnE</fullName>
    </submittedName>
</protein>